<evidence type="ECO:0000259" key="15">
    <source>
        <dbReference type="PROSITE" id="PS50262"/>
    </source>
</evidence>
<dbReference type="GO" id="GO:0019957">
    <property type="term" value="F:C-C chemokine binding"/>
    <property type="evidence" value="ECO:0007669"/>
    <property type="project" value="TreeGrafter"/>
</dbReference>
<dbReference type="GO" id="GO:0005769">
    <property type="term" value="C:early endosome"/>
    <property type="evidence" value="ECO:0007669"/>
    <property type="project" value="UniProtKB-SubCell"/>
</dbReference>
<keyword evidence="11" id="KW-0325">Glycoprotein</keyword>
<dbReference type="GeneTree" id="ENSGT01110000267168"/>
<evidence type="ECO:0000256" key="6">
    <source>
        <dbReference type="ARBA" id="ARBA00022989"/>
    </source>
</evidence>
<reference evidence="16" key="1">
    <citation type="submission" date="2025-08" db="UniProtKB">
        <authorList>
            <consortium name="Ensembl"/>
        </authorList>
    </citation>
    <scope>IDENTIFICATION</scope>
</reference>
<keyword evidence="5" id="KW-0967">Endosome</keyword>
<evidence type="ECO:0000256" key="13">
    <source>
        <dbReference type="RuleBase" id="RU000688"/>
    </source>
</evidence>
<dbReference type="PRINTS" id="PR00645">
    <property type="entry name" value="CXCCHMKINER4"/>
</dbReference>
<evidence type="ECO:0000256" key="5">
    <source>
        <dbReference type="ARBA" id="ARBA00022753"/>
    </source>
</evidence>
<dbReference type="GO" id="GO:0016493">
    <property type="term" value="F:C-C chemokine receptor activity"/>
    <property type="evidence" value="ECO:0007669"/>
    <property type="project" value="TreeGrafter"/>
</dbReference>
<evidence type="ECO:0000256" key="14">
    <source>
        <dbReference type="SAM" id="Phobius"/>
    </source>
</evidence>
<dbReference type="SUPFAM" id="SSF81321">
    <property type="entry name" value="Family A G protein-coupled receptor-like"/>
    <property type="match status" value="1"/>
</dbReference>
<evidence type="ECO:0000256" key="8">
    <source>
        <dbReference type="ARBA" id="ARBA00023136"/>
    </source>
</evidence>
<keyword evidence="9" id="KW-1015">Disulfide bond</keyword>
<keyword evidence="10 13" id="KW-0675">Receptor</keyword>
<comment type="similarity">
    <text evidence="13">Belongs to the G-protein coupled receptor 1 family.</text>
</comment>
<organism evidence="16 17">
    <name type="scientific">Leptobrachium leishanense</name>
    <name type="common">Leishan spiny toad</name>
    <dbReference type="NCBI Taxonomy" id="445787"/>
    <lineage>
        <taxon>Eukaryota</taxon>
        <taxon>Metazoa</taxon>
        <taxon>Chordata</taxon>
        <taxon>Craniata</taxon>
        <taxon>Vertebrata</taxon>
        <taxon>Euteleostomi</taxon>
        <taxon>Amphibia</taxon>
        <taxon>Batrachia</taxon>
        <taxon>Anura</taxon>
        <taxon>Pelobatoidea</taxon>
        <taxon>Megophryidae</taxon>
        <taxon>Leptobrachium</taxon>
    </lineage>
</organism>
<protein>
    <recommendedName>
        <fullName evidence="15">G-protein coupled receptors family 1 profile domain-containing protein</fullName>
    </recommendedName>
</protein>
<dbReference type="GO" id="GO:0007204">
    <property type="term" value="P:positive regulation of cytosolic calcium ion concentration"/>
    <property type="evidence" value="ECO:0007669"/>
    <property type="project" value="TreeGrafter"/>
</dbReference>
<dbReference type="AlphaFoldDB" id="A0A8C5Q106"/>
<accession>A0A8C5Q106</accession>
<sequence length="359" mass="41659">MENNLKMSVLDDKLSVNVTTTKASFTTPNYYEEEVTLCSKENSLKFGAAIVPFFYYTVFIVSVTGNSLILFLLLKYEKLKTVTNLFIFNLVISDLLFSISLPFWAYYHSNEWVFGNGLCKIFSSIFFTGFFSCILFLTMMSIDRYLAVVHAVSASRTRKLMYVYLASIVIWSISILSTIPKFVLYGTRKDGISGVLCEETGYTFEKIEKWKRIGYYQQTIVFFFLPLLVIIYCYSMILIKLQHTKMHNKDKAMKLIFIIVLAFIICWTPYNVVIFSKVIGTSENYPNQDCGNDIDYVFYICRNIAYFHCCINPFFYTFVGSKFRRHLATLFGKRGIFKKYRGTSVSSKTTDYSPQTVYE</sequence>
<evidence type="ECO:0000256" key="4">
    <source>
        <dbReference type="ARBA" id="ARBA00022692"/>
    </source>
</evidence>
<keyword evidence="6 14" id="KW-1133">Transmembrane helix</keyword>
<keyword evidence="3" id="KW-1003">Cell membrane</keyword>
<reference evidence="16" key="2">
    <citation type="submission" date="2025-09" db="UniProtKB">
        <authorList>
            <consortium name="Ensembl"/>
        </authorList>
    </citation>
    <scope>IDENTIFICATION</scope>
</reference>
<keyword evidence="4 13" id="KW-0812">Transmembrane</keyword>
<evidence type="ECO:0000256" key="12">
    <source>
        <dbReference type="ARBA" id="ARBA00023224"/>
    </source>
</evidence>
<dbReference type="PRINTS" id="PR00657">
    <property type="entry name" value="CCCHEMOKINER"/>
</dbReference>
<dbReference type="PANTHER" id="PTHR10489:SF922">
    <property type="entry name" value="C-C CHEMOKINE RECEPTOR FAMILY-LIKE-RELATED"/>
    <property type="match status" value="1"/>
</dbReference>
<feature type="transmembrane region" description="Helical" evidence="14">
    <location>
        <begin position="215"/>
        <end position="234"/>
    </location>
</feature>
<dbReference type="InterPro" id="IPR017452">
    <property type="entry name" value="GPCR_Rhodpsn_7TM"/>
</dbReference>
<evidence type="ECO:0000256" key="3">
    <source>
        <dbReference type="ARBA" id="ARBA00022475"/>
    </source>
</evidence>
<feature type="domain" description="G-protein coupled receptors family 1 profile" evidence="15">
    <location>
        <begin position="65"/>
        <end position="316"/>
    </location>
</feature>
<keyword evidence="17" id="KW-1185">Reference proteome</keyword>
<keyword evidence="7 13" id="KW-0297">G-protein coupled receptor</keyword>
<evidence type="ECO:0000313" key="17">
    <source>
        <dbReference type="Proteomes" id="UP000694569"/>
    </source>
</evidence>
<dbReference type="InterPro" id="IPR000276">
    <property type="entry name" value="GPCR_Rhodpsn"/>
</dbReference>
<feature type="transmembrane region" description="Helical" evidence="14">
    <location>
        <begin position="113"/>
        <end position="139"/>
    </location>
</feature>
<evidence type="ECO:0000256" key="2">
    <source>
        <dbReference type="ARBA" id="ARBA00004651"/>
    </source>
</evidence>
<feature type="transmembrane region" description="Helical" evidence="14">
    <location>
        <begin position="53"/>
        <end position="74"/>
    </location>
</feature>
<feature type="transmembrane region" description="Helical" evidence="14">
    <location>
        <begin position="86"/>
        <end position="107"/>
    </location>
</feature>
<dbReference type="GO" id="GO:0060326">
    <property type="term" value="P:cell chemotaxis"/>
    <property type="evidence" value="ECO:0007669"/>
    <property type="project" value="TreeGrafter"/>
</dbReference>
<evidence type="ECO:0000256" key="11">
    <source>
        <dbReference type="ARBA" id="ARBA00023180"/>
    </source>
</evidence>
<dbReference type="Proteomes" id="UP000694569">
    <property type="component" value="Unplaced"/>
</dbReference>
<dbReference type="Pfam" id="PF00001">
    <property type="entry name" value="7tm_1"/>
    <property type="match status" value="1"/>
</dbReference>
<dbReference type="OrthoDB" id="9876908at2759"/>
<dbReference type="Ensembl" id="ENSLLET00000032143.1">
    <property type="protein sequence ID" value="ENSLLEP00000030954.1"/>
    <property type="gene ID" value="ENSLLEG00000019602.1"/>
</dbReference>
<dbReference type="PROSITE" id="PS00237">
    <property type="entry name" value="G_PROTEIN_RECEP_F1_1"/>
    <property type="match status" value="1"/>
</dbReference>
<dbReference type="InterPro" id="IPR001277">
    <property type="entry name" value="CXCR4/ACKR2"/>
</dbReference>
<dbReference type="PRINTS" id="PR00237">
    <property type="entry name" value="GPCRRHODOPSN"/>
</dbReference>
<evidence type="ECO:0000256" key="10">
    <source>
        <dbReference type="ARBA" id="ARBA00023170"/>
    </source>
</evidence>
<evidence type="ECO:0000256" key="9">
    <source>
        <dbReference type="ARBA" id="ARBA00023157"/>
    </source>
</evidence>
<evidence type="ECO:0000313" key="16">
    <source>
        <dbReference type="Ensembl" id="ENSLLEP00000030954.1"/>
    </source>
</evidence>
<dbReference type="PROSITE" id="PS50262">
    <property type="entry name" value="G_PROTEIN_RECEP_F1_2"/>
    <property type="match status" value="1"/>
</dbReference>
<dbReference type="InterPro" id="IPR050119">
    <property type="entry name" value="CCR1-9-like"/>
</dbReference>
<dbReference type="PANTHER" id="PTHR10489">
    <property type="entry name" value="CELL ADHESION MOLECULE"/>
    <property type="match status" value="1"/>
</dbReference>
<proteinExistence type="inferred from homology"/>
<evidence type="ECO:0000256" key="1">
    <source>
        <dbReference type="ARBA" id="ARBA00004412"/>
    </source>
</evidence>
<feature type="transmembrane region" description="Helical" evidence="14">
    <location>
        <begin position="255"/>
        <end position="276"/>
    </location>
</feature>
<dbReference type="GO" id="GO:0006955">
    <property type="term" value="P:immune response"/>
    <property type="evidence" value="ECO:0007669"/>
    <property type="project" value="TreeGrafter"/>
</dbReference>
<feature type="transmembrane region" description="Helical" evidence="14">
    <location>
        <begin position="160"/>
        <end position="179"/>
    </location>
</feature>
<dbReference type="FunFam" id="1.20.1070.10:FF:000130">
    <property type="entry name" value="Chemokine (C-C motif) receptor 2"/>
    <property type="match status" value="1"/>
</dbReference>
<keyword evidence="8 14" id="KW-0472">Membrane</keyword>
<comment type="subcellular location">
    <subcellularLocation>
        <location evidence="2">Cell membrane</location>
        <topology evidence="2">Multi-pass membrane protein</topology>
    </subcellularLocation>
    <subcellularLocation>
        <location evidence="1">Early endosome</location>
    </subcellularLocation>
</comment>
<evidence type="ECO:0000256" key="7">
    <source>
        <dbReference type="ARBA" id="ARBA00023040"/>
    </source>
</evidence>
<dbReference type="InterPro" id="IPR000355">
    <property type="entry name" value="Chemokine_rcpt"/>
</dbReference>
<name>A0A8C5Q106_9ANUR</name>
<dbReference type="GO" id="GO:0009897">
    <property type="term" value="C:external side of plasma membrane"/>
    <property type="evidence" value="ECO:0007669"/>
    <property type="project" value="TreeGrafter"/>
</dbReference>
<dbReference type="GO" id="GO:0019722">
    <property type="term" value="P:calcium-mediated signaling"/>
    <property type="evidence" value="ECO:0007669"/>
    <property type="project" value="TreeGrafter"/>
</dbReference>
<dbReference type="Gene3D" id="1.20.1070.10">
    <property type="entry name" value="Rhodopsin 7-helix transmembrane proteins"/>
    <property type="match status" value="1"/>
</dbReference>
<keyword evidence="12 13" id="KW-0807">Transducer</keyword>
<feature type="transmembrane region" description="Helical" evidence="14">
    <location>
        <begin position="296"/>
        <end position="319"/>
    </location>
</feature>